<dbReference type="GO" id="GO:0005737">
    <property type="term" value="C:cytoplasm"/>
    <property type="evidence" value="ECO:0007669"/>
    <property type="project" value="UniProtKB-SubCell"/>
</dbReference>
<dbReference type="InterPro" id="IPR040442">
    <property type="entry name" value="Pyrv_kinase-like_dom_sf"/>
</dbReference>
<dbReference type="GO" id="GO:0015940">
    <property type="term" value="P:pantothenate biosynthetic process"/>
    <property type="evidence" value="ECO:0007669"/>
    <property type="project" value="UniProtKB-UniRule"/>
</dbReference>
<keyword evidence="7 10" id="KW-0479">Metal-binding</keyword>
<feature type="binding site" evidence="7 10">
    <location>
        <position position="81"/>
    </location>
    <ligand>
        <name>Mg(2+)</name>
        <dbReference type="ChEBI" id="CHEBI:18420"/>
    </ligand>
</feature>
<comment type="catalytic activity">
    <reaction evidence="7">
        <text>(6R)-5,10-methylene-5,6,7,8-tetrahydrofolate + 3-methyl-2-oxobutanoate + H2O = 2-dehydropantoate + (6S)-5,6,7,8-tetrahydrofolate</text>
        <dbReference type="Rhea" id="RHEA:11824"/>
        <dbReference type="ChEBI" id="CHEBI:11561"/>
        <dbReference type="ChEBI" id="CHEBI:11851"/>
        <dbReference type="ChEBI" id="CHEBI:15377"/>
        <dbReference type="ChEBI" id="CHEBI:15636"/>
        <dbReference type="ChEBI" id="CHEBI:57453"/>
        <dbReference type="EC" id="2.1.2.11"/>
    </reaction>
</comment>
<dbReference type="Pfam" id="PF02548">
    <property type="entry name" value="Pantoate_transf"/>
    <property type="match status" value="1"/>
</dbReference>
<evidence type="ECO:0000256" key="8">
    <source>
        <dbReference type="PIRSR" id="PIRSR000388-1"/>
    </source>
</evidence>
<dbReference type="SUPFAM" id="SSF51621">
    <property type="entry name" value="Phosphoenolpyruvate/pyruvate domain"/>
    <property type="match status" value="1"/>
</dbReference>
<evidence type="ECO:0000256" key="2">
    <source>
        <dbReference type="ARBA" id="ARBA00008676"/>
    </source>
</evidence>
<dbReference type="EMBL" id="CP074694">
    <property type="protein sequence ID" value="QVL34937.1"/>
    <property type="molecule type" value="Genomic_DNA"/>
</dbReference>
<dbReference type="NCBIfam" id="NF001452">
    <property type="entry name" value="PRK00311.1"/>
    <property type="match status" value="1"/>
</dbReference>
<dbReference type="HAMAP" id="MF_00156">
    <property type="entry name" value="PanB"/>
    <property type="match status" value="1"/>
</dbReference>
<dbReference type="AlphaFoldDB" id="A0A8E6BBM0"/>
<comment type="subcellular location">
    <subcellularLocation>
        <location evidence="7">Cytoplasm</location>
    </subcellularLocation>
</comment>
<organism evidence="11 12">
    <name type="scientific">Telmatocola sphagniphila</name>
    <dbReference type="NCBI Taxonomy" id="1123043"/>
    <lineage>
        <taxon>Bacteria</taxon>
        <taxon>Pseudomonadati</taxon>
        <taxon>Planctomycetota</taxon>
        <taxon>Planctomycetia</taxon>
        <taxon>Gemmatales</taxon>
        <taxon>Gemmataceae</taxon>
    </lineage>
</organism>
<name>A0A8E6BBM0_9BACT</name>
<comment type="cofactor">
    <cofactor evidence="7 10">
        <name>Mg(2+)</name>
        <dbReference type="ChEBI" id="CHEBI:18420"/>
    </cofactor>
    <text evidence="7 10">Binds 1 Mg(2+) ion per subunit.</text>
</comment>
<dbReference type="NCBIfam" id="TIGR00222">
    <property type="entry name" value="panB"/>
    <property type="match status" value="1"/>
</dbReference>
<dbReference type="InterPro" id="IPR003700">
    <property type="entry name" value="Pantoate_hydroxy_MeTrfase"/>
</dbReference>
<dbReference type="InterPro" id="IPR015813">
    <property type="entry name" value="Pyrv/PenolPyrv_kinase-like_dom"/>
</dbReference>
<evidence type="ECO:0000313" key="11">
    <source>
        <dbReference type="EMBL" id="QVL34937.1"/>
    </source>
</evidence>
<dbReference type="CDD" id="cd06557">
    <property type="entry name" value="KPHMT-like"/>
    <property type="match status" value="1"/>
</dbReference>
<protein>
    <recommendedName>
        <fullName evidence="7">3-methyl-2-oxobutanoate hydroxymethyltransferase</fullName>
        <ecNumber evidence="7">2.1.2.11</ecNumber>
    </recommendedName>
    <alternativeName>
        <fullName evidence="7">Ketopantoate hydroxymethyltransferase</fullName>
        <shortName evidence="7">KPHMT</shortName>
    </alternativeName>
</protein>
<gene>
    <name evidence="7 11" type="primary">panB</name>
    <name evidence="11" type="ORF">KIH39_16855</name>
</gene>
<dbReference type="Gene3D" id="3.20.20.60">
    <property type="entry name" value="Phosphoenolpyruvate-binding domains"/>
    <property type="match status" value="1"/>
</dbReference>
<evidence type="ECO:0000256" key="10">
    <source>
        <dbReference type="PIRSR" id="PIRSR000388-3"/>
    </source>
</evidence>
<sequence length="259" mass="27891">MTVPDFLTAKKAGRKLSVLTAYDYTTGLLLDSSGVDALLVGDSLGMVMQGNDNPLAVTLEESLYHTRCVSRAARRALVIGDLPFLTYQTSAEQAIISAGRMLKEAGAQAVKLEGGIRCAEAIRRIVECDIPVMGHVGMTPQSVHAFGGFKVQRNEAKILEDALAVEQAGAFAVVLECIPSPLGEEITKKLTIPTIGIGAGPNCDGQVLVVQDMLGMFDEVRPKFVKRYADLGSAIRQAAEKFREEVRDGVFPSPEYSFK</sequence>
<dbReference type="PANTHER" id="PTHR20881:SF0">
    <property type="entry name" value="3-METHYL-2-OXOBUTANOATE HYDROXYMETHYLTRANSFERASE"/>
    <property type="match status" value="1"/>
</dbReference>
<keyword evidence="5 7" id="KW-0808">Transferase</keyword>
<feature type="binding site" evidence="7 10">
    <location>
        <position position="113"/>
    </location>
    <ligand>
        <name>Mg(2+)</name>
        <dbReference type="ChEBI" id="CHEBI:18420"/>
    </ligand>
</feature>
<keyword evidence="7 10" id="KW-0460">Magnesium</keyword>
<evidence type="ECO:0000256" key="7">
    <source>
        <dbReference type="HAMAP-Rule" id="MF_00156"/>
    </source>
</evidence>
<comment type="similarity">
    <text evidence="2 7">Belongs to the PanB family.</text>
</comment>
<proteinExistence type="inferred from homology"/>
<feature type="binding site" evidence="7 9">
    <location>
        <position position="81"/>
    </location>
    <ligand>
        <name>3-methyl-2-oxobutanoate</name>
        <dbReference type="ChEBI" id="CHEBI:11851"/>
    </ligand>
</feature>
<dbReference type="UniPathway" id="UPA00028">
    <property type="reaction ID" value="UER00003"/>
</dbReference>
<dbReference type="PANTHER" id="PTHR20881">
    <property type="entry name" value="3-METHYL-2-OXOBUTANOATE HYDROXYMETHYLTRANSFERASE"/>
    <property type="match status" value="1"/>
</dbReference>
<evidence type="ECO:0000256" key="9">
    <source>
        <dbReference type="PIRSR" id="PIRSR000388-2"/>
    </source>
</evidence>
<keyword evidence="12" id="KW-1185">Reference proteome</keyword>
<evidence type="ECO:0000313" key="12">
    <source>
        <dbReference type="Proteomes" id="UP000676194"/>
    </source>
</evidence>
<dbReference type="GO" id="GO:0003864">
    <property type="term" value="F:3-methyl-2-oxobutanoate hydroxymethyltransferase activity"/>
    <property type="evidence" value="ECO:0007669"/>
    <property type="project" value="UniProtKB-UniRule"/>
</dbReference>
<comment type="function">
    <text evidence="6 7">Catalyzes the reversible reaction in which hydroxymethyl group from 5,10-methylenetetrahydrofolate is transferred onto alpha-ketoisovalerate to form ketopantoate.</text>
</comment>
<comment type="subunit">
    <text evidence="3 7">Homodecamer; pentamer of dimers.</text>
</comment>
<evidence type="ECO:0000256" key="5">
    <source>
        <dbReference type="ARBA" id="ARBA00022679"/>
    </source>
</evidence>
<dbReference type="GO" id="GO:0000287">
    <property type="term" value="F:magnesium ion binding"/>
    <property type="evidence" value="ECO:0007669"/>
    <property type="project" value="TreeGrafter"/>
</dbReference>
<feature type="active site" description="Proton acceptor" evidence="7 8">
    <location>
        <position position="176"/>
    </location>
</feature>
<comment type="pathway">
    <text evidence="1 7">Cofactor biosynthesis; (R)-pantothenate biosynthesis; (R)-pantoate from 3-methyl-2-oxobutanoate: step 1/2.</text>
</comment>
<evidence type="ECO:0000256" key="6">
    <source>
        <dbReference type="ARBA" id="ARBA00056497"/>
    </source>
</evidence>
<feature type="binding site" evidence="7 9">
    <location>
        <begin position="42"/>
        <end position="43"/>
    </location>
    <ligand>
        <name>3-methyl-2-oxobutanoate</name>
        <dbReference type="ChEBI" id="CHEBI:11851"/>
    </ligand>
</feature>
<feature type="binding site" evidence="7 10">
    <location>
        <position position="42"/>
    </location>
    <ligand>
        <name>Mg(2+)</name>
        <dbReference type="ChEBI" id="CHEBI:18420"/>
    </ligand>
</feature>
<dbReference type="EC" id="2.1.2.11" evidence="7"/>
<evidence type="ECO:0000256" key="1">
    <source>
        <dbReference type="ARBA" id="ARBA00005033"/>
    </source>
</evidence>
<dbReference type="KEGG" id="tsph:KIH39_16855"/>
<evidence type="ECO:0000256" key="4">
    <source>
        <dbReference type="ARBA" id="ARBA00022655"/>
    </source>
</evidence>
<keyword evidence="7" id="KW-0963">Cytoplasm</keyword>
<dbReference type="FunFam" id="3.20.20.60:FF:000003">
    <property type="entry name" value="3-methyl-2-oxobutanoate hydroxymethyltransferase"/>
    <property type="match status" value="1"/>
</dbReference>
<evidence type="ECO:0000256" key="3">
    <source>
        <dbReference type="ARBA" id="ARBA00011424"/>
    </source>
</evidence>
<accession>A0A8E6BBM0</accession>
<dbReference type="PIRSF" id="PIRSF000388">
    <property type="entry name" value="Pantoate_hydroxy_MeTrfase"/>
    <property type="match status" value="1"/>
</dbReference>
<reference evidence="11" key="1">
    <citation type="submission" date="2021-05" db="EMBL/GenBank/DDBJ databases">
        <title>Complete genome sequence of the cellulolytic planctomycete Telmatocola sphagniphila SP2T and characterization of the first cellulase from planctomycetes.</title>
        <authorList>
            <person name="Rakitin A.L."/>
            <person name="Beletsky A.V."/>
            <person name="Naumoff D.G."/>
            <person name="Kulichevskaya I.S."/>
            <person name="Mardanov A.V."/>
            <person name="Ravin N.V."/>
            <person name="Dedysh S.N."/>
        </authorList>
    </citation>
    <scope>NUCLEOTIDE SEQUENCE</scope>
    <source>
        <strain evidence="11">SP2T</strain>
    </source>
</reference>
<dbReference type="Proteomes" id="UP000676194">
    <property type="component" value="Chromosome"/>
</dbReference>
<keyword evidence="4 7" id="KW-0566">Pantothenate biosynthesis</keyword>
<feature type="binding site" evidence="7 9">
    <location>
        <position position="111"/>
    </location>
    <ligand>
        <name>3-methyl-2-oxobutanoate</name>
        <dbReference type="ChEBI" id="CHEBI:11851"/>
    </ligand>
</feature>